<dbReference type="SUPFAM" id="SSF55073">
    <property type="entry name" value="Nucleotide cyclase"/>
    <property type="match status" value="1"/>
</dbReference>
<dbReference type="InterPro" id="IPR050697">
    <property type="entry name" value="Adenylyl/Guanylyl_Cyclase_3/4"/>
</dbReference>
<dbReference type="Proteomes" id="UP000006575">
    <property type="component" value="Chromosome"/>
</dbReference>
<dbReference type="EnsemblBacteria" id="CAK07806">
    <property type="protein sequence ID" value="CAK07806"/>
    <property type="gene ID" value="RL2316"/>
</dbReference>
<dbReference type="EMBL" id="AM236080">
    <property type="protein sequence ID" value="CAK07806.1"/>
    <property type="molecule type" value="Genomic_DNA"/>
</dbReference>
<dbReference type="GO" id="GO:0035556">
    <property type="term" value="P:intracellular signal transduction"/>
    <property type="evidence" value="ECO:0007669"/>
    <property type="project" value="InterPro"/>
</dbReference>
<name>Q1MGW2_RHIJ3</name>
<gene>
    <name evidence="2" type="ordered locus">RL2316</name>
</gene>
<dbReference type="GO" id="GO:0009190">
    <property type="term" value="P:cyclic nucleotide biosynthetic process"/>
    <property type="evidence" value="ECO:0007669"/>
    <property type="project" value="InterPro"/>
</dbReference>
<feature type="domain" description="Guanylate cyclase" evidence="1">
    <location>
        <begin position="133"/>
        <end position="246"/>
    </location>
</feature>
<accession>Q1MGW2</accession>
<proteinExistence type="predicted"/>
<organism evidence="2 3">
    <name type="scientific">Rhizobium johnstonii (strain DSM 114642 / LMG 32736 / 3841)</name>
    <name type="common">Rhizobium leguminosarum bv. viciae</name>
    <dbReference type="NCBI Taxonomy" id="216596"/>
    <lineage>
        <taxon>Bacteria</taxon>
        <taxon>Pseudomonadati</taxon>
        <taxon>Pseudomonadota</taxon>
        <taxon>Alphaproteobacteria</taxon>
        <taxon>Hyphomicrobiales</taxon>
        <taxon>Rhizobiaceae</taxon>
        <taxon>Rhizobium/Agrobacterium group</taxon>
        <taxon>Rhizobium</taxon>
        <taxon>Rhizobium johnstonii</taxon>
    </lineage>
</organism>
<dbReference type="Pfam" id="PF14026">
    <property type="entry name" value="SCO4226-like"/>
    <property type="match status" value="1"/>
</dbReference>
<dbReference type="InterPro" id="IPR001054">
    <property type="entry name" value="A/G_cyclase"/>
</dbReference>
<dbReference type="eggNOG" id="COG2114">
    <property type="taxonomic scope" value="Bacteria"/>
</dbReference>
<evidence type="ECO:0000313" key="3">
    <source>
        <dbReference type="Proteomes" id="UP000006575"/>
    </source>
</evidence>
<dbReference type="HOGENOM" id="CLU_1000673_0_0_5"/>
<dbReference type="Gene3D" id="3.30.70.3090">
    <property type="entry name" value="ORF SCO4226, nickel-binding ferredoxin-like monomer"/>
    <property type="match status" value="1"/>
</dbReference>
<dbReference type="PANTHER" id="PTHR43081:SF1">
    <property type="entry name" value="ADENYLATE CYCLASE, TERMINAL-DIFFERENTIATION SPECIFIC"/>
    <property type="match status" value="1"/>
</dbReference>
<dbReference type="CDD" id="cd07302">
    <property type="entry name" value="CHD"/>
    <property type="match status" value="1"/>
</dbReference>
<dbReference type="InterPro" id="IPR029787">
    <property type="entry name" value="Nucleotide_cyclase"/>
</dbReference>
<dbReference type="SMART" id="SM00044">
    <property type="entry name" value="CYCc"/>
    <property type="match status" value="1"/>
</dbReference>
<keyword evidence="3" id="KW-1185">Reference proteome</keyword>
<dbReference type="InterPro" id="IPR042557">
    <property type="entry name" value="SCO4226"/>
</dbReference>
<protein>
    <submittedName>
        <fullName evidence="2">Cyclase/kinase</fullName>
    </submittedName>
</protein>
<dbReference type="Gene3D" id="3.30.70.1230">
    <property type="entry name" value="Nucleotide cyclase"/>
    <property type="match status" value="1"/>
</dbReference>
<dbReference type="Pfam" id="PF00211">
    <property type="entry name" value="Guanylate_cyc"/>
    <property type="match status" value="1"/>
</dbReference>
<evidence type="ECO:0000313" key="2">
    <source>
        <dbReference type="EMBL" id="CAK07806.1"/>
    </source>
</evidence>
<dbReference type="PANTHER" id="PTHR43081">
    <property type="entry name" value="ADENYLATE CYCLASE, TERMINAL-DIFFERENTIATION SPECIFIC-RELATED"/>
    <property type="match status" value="1"/>
</dbReference>
<sequence length="298" mass="32476">MDGVSSGSYNGIYPTHGGSGRRAMPIFMDRHFLEGTSAADVARAHRMDLDIQDKYGVKFLTYWFDQRRGTAFCLVDAPDAETAQCVHREAHGFVAGEIVEVALSAVEAFLGRIHDPEPAPGQSSSDVDPGHRAILFTDIVGSTAMTSRLGDRIATEMVRAHDAIVRRCLSQNSGREVKHTGDGIMAAFAAATAAVECAMTIQQEFKRYNGGNTEPIHIRIGLDCGEPVEDSNDLFGSTVQLAARLCAAAASDQILVSENIFREYGAAELFAHATRRRFKGFSKPMLVFRCDWTNAEVN</sequence>
<dbReference type="PROSITE" id="PS50125">
    <property type="entry name" value="GUANYLATE_CYCLASE_2"/>
    <property type="match status" value="1"/>
</dbReference>
<reference evidence="2 3" key="1">
    <citation type="journal article" date="2006" name="Genome Biol.">
        <title>The genome of Rhizobium leguminosarum has recognizable core and accessory components.</title>
        <authorList>
            <person name="Young J.W."/>
            <person name="Crossman L.C."/>
            <person name="Johnston A.W.B."/>
            <person name="Thomson N.R."/>
            <person name="Ghazoui Z.F."/>
            <person name="Hull K.H."/>
            <person name="Wexler M."/>
            <person name="Curson A.R.J."/>
            <person name="Todd J.D."/>
            <person name="Poole P.S."/>
            <person name="Mauchline T.H."/>
            <person name="East A.K."/>
            <person name="Quail M.A."/>
            <person name="Churcher C."/>
            <person name="Arrowsmith C."/>
            <person name="Cherevach A."/>
            <person name="Chillingworth T."/>
            <person name="Clarke K."/>
            <person name="Cronin A."/>
            <person name="Davis P."/>
            <person name="Fraser A."/>
            <person name="Hance Z."/>
            <person name="Hauser H."/>
            <person name="Jagels K."/>
            <person name="Moule S."/>
            <person name="Mungall K."/>
            <person name="Norbertczak H."/>
            <person name="Rabbinowitsch E."/>
            <person name="Sanders M."/>
            <person name="Simmonds M."/>
            <person name="Whitehead S."/>
            <person name="Parkhill J."/>
        </authorList>
    </citation>
    <scope>NUCLEOTIDE SEQUENCE [LARGE SCALE GENOMIC DNA]</scope>
    <source>
        <strain evidence="3">DSM 114642 / LMG 32736 / 3841</strain>
    </source>
</reference>
<dbReference type="InterPro" id="IPR025336">
    <property type="entry name" value="SCO4226-like"/>
</dbReference>
<dbReference type="AlphaFoldDB" id="Q1MGW2"/>
<dbReference type="GO" id="GO:0004016">
    <property type="term" value="F:adenylate cyclase activity"/>
    <property type="evidence" value="ECO:0007669"/>
    <property type="project" value="UniProtKB-ARBA"/>
</dbReference>
<evidence type="ECO:0000259" key="1">
    <source>
        <dbReference type="PROSITE" id="PS50125"/>
    </source>
</evidence>
<dbReference type="KEGG" id="rle:RL2316"/>